<sequence length="267" mass="28864">MSQAWSVYVELAARDVADSVIEDLCERLADCEPAVGMAPNGNLSARVWVDTSTARQAIDIALREVTAAARAAGAGQSVVGVELVSEQELDRRNAEPIVPELAGVSEIADMLGVGRQRAAQLAKREDFPPAVAQLKAGPVFLTSQVRGFETRWDRHGGRPIKPVALTPPERKLLGYLMAVSATSSTGPVRALLPDRDREALTAELTVSHHEGHVRAVYDSRLHTVSESIRTLRRERLVSVEGMQETPGEETVVDLELTSKGERVAAMS</sequence>
<reference evidence="1" key="1">
    <citation type="submission" date="2018-10" db="EMBL/GenBank/DDBJ databases">
        <authorList>
            <person name="Hariharan J."/>
            <person name="Choudoir M.J."/>
            <person name="Diebold P."/>
            <person name="Panke-Buisse K."/>
            <person name="Campbell A.N."/>
            <person name="Buckley D.H."/>
        </authorList>
    </citation>
    <scope>NUCLEOTIDE SEQUENCE</scope>
    <source>
        <strain evidence="1">Gb1</strain>
    </source>
</reference>
<protein>
    <recommendedName>
        <fullName evidence="2">DNA-binding protein</fullName>
    </recommendedName>
</protein>
<gene>
    <name evidence="1" type="ORF">EAO74_37090</name>
</gene>
<accession>A0A652KDR5</accession>
<comment type="caution">
    <text evidence="1">The sequence shown here is derived from an EMBL/GenBank/DDBJ whole genome shotgun (WGS) entry which is preliminary data.</text>
</comment>
<evidence type="ECO:0000313" key="1">
    <source>
        <dbReference type="EMBL" id="TXS21833.1"/>
    </source>
</evidence>
<dbReference type="AlphaFoldDB" id="A0A652KDR5"/>
<proteinExistence type="predicted"/>
<evidence type="ECO:0008006" key="2">
    <source>
        <dbReference type="Google" id="ProtNLM"/>
    </source>
</evidence>
<dbReference type="EMBL" id="RDBM01000074">
    <property type="protein sequence ID" value="TXS21833.1"/>
    <property type="molecule type" value="Genomic_DNA"/>
</dbReference>
<dbReference type="RefSeq" id="WP_147986052.1">
    <property type="nucleotide sequence ID" value="NZ_RDBM01000074.1"/>
</dbReference>
<organism evidence="1">
    <name type="scientific">Streptomyces sp. gb1(2016)</name>
    <dbReference type="NCBI Taxonomy" id="1828321"/>
    <lineage>
        <taxon>Bacteria</taxon>
        <taxon>Bacillati</taxon>
        <taxon>Actinomycetota</taxon>
        <taxon>Actinomycetes</taxon>
        <taxon>Kitasatosporales</taxon>
        <taxon>Streptomycetaceae</taxon>
        <taxon>Streptomyces</taxon>
    </lineage>
</organism>
<name>A0A652KDR5_9ACTN</name>